<dbReference type="InterPro" id="IPR018317">
    <property type="entry name" value="QueC"/>
</dbReference>
<sequence length="118" mass="13362">CHQSAKITALLSFVLIPALHACGPDFYTLTNITSHLYFYWIRTITERMFPYGFMMIKTLVIFIGGQKSKTCLVQALHIHDFVRFLTFDYGHDSALEIEVAPLSKELVVTGPSSNYVTV</sequence>
<evidence type="ECO:0000256" key="1">
    <source>
        <dbReference type="SAM" id="SignalP"/>
    </source>
</evidence>
<proteinExistence type="predicted"/>
<dbReference type="AlphaFoldDB" id="G4XHC8"/>
<organism evidence="2">
    <name type="scientific">Posidonia oceanica</name>
    <name type="common">Mediterranean tapeweed</name>
    <dbReference type="NCBI Taxonomy" id="55489"/>
    <lineage>
        <taxon>Eukaryota</taxon>
        <taxon>Viridiplantae</taxon>
        <taxon>Streptophyta</taxon>
        <taxon>Embryophyta</taxon>
        <taxon>Tracheophyta</taxon>
        <taxon>Spermatophyta</taxon>
        <taxon>Magnoliopsida</taxon>
        <taxon>Liliopsida</taxon>
        <taxon>Posidoniaceae</taxon>
        <taxon>Posidonia</taxon>
    </lineage>
</organism>
<keyword evidence="1" id="KW-0732">Signal</keyword>
<protein>
    <submittedName>
        <fullName evidence="2">Acyl-CoA binding protein 4</fullName>
    </submittedName>
</protein>
<feature type="signal peptide" evidence="1">
    <location>
        <begin position="1"/>
        <end position="21"/>
    </location>
</feature>
<feature type="non-terminal residue" evidence="2">
    <location>
        <position position="1"/>
    </location>
</feature>
<accession>G4XHC8</accession>
<feature type="chain" id="PRO_5003471022" evidence="1">
    <location>
        <begin position="22"/>
        <end position="118"/>
    </location>
</feature>
<dbReference type="EMBL" id="JF811737">
    <property type="protein sequence ID" value="AEP40954.1"/>
    <property type="molecule type" value="Genomic_DNA"/>
</dbReference>
<evidence type="ECO:0000313" key="2">
    <source>
        <dbReference type="EMBL" id="AEP40954.1"/>
    </source>
</evidence>
<feature type="non-terminal residue" evidence="2">
    <location>
        <position position="118"/>
    </location>
</feature>
<dbReference type="Pfam" id="PF06508">
    <property type="entry name" value="QueC"/>
    <property type="match status" value="1"/>
</dbReference>
<reference evidence="2" key="1">
    <citation type="submission" date="2011-04" db="EMBL/GenBank/DDBJ databases">
        <title>Does Cd toxicity in plants act through DNA methylation and chromatin repatterning mechanisms?</title>
        <authorList>
            <person name="Greco M."/>
            <person name="Chiappetta A."/>
            <person name="Bruno L."/>
            <person name="Bitonti M.B."/>
        </authorList>
    </citation>
    <scope>NUCLEOTIDE SEQUENCE</scope>
</reference>
<name>G4XHC8_POSOC</name>